<feature type="region of interest" description="Disordered" evidence="1">
    <location>
        <begin position="467"/>
        <end position="523"/>
    </location>
</feature>
<feature type="compositionally biased region" description="Basic and acidic residues" evidence="1">
    <location>
        <begin position="547"/>
        <end position="560"/>
    </location>
</feature>
<dbReference type="Proteomes" id="UP001187415">
    <property type="component" value="Unassembled WGS sequence"/>
</dbReference>
<evidence type="ECO:0000313" key="2">
    <source>
        <dbReference type="EMBL" id="KAK2813460.1"/>
    </source>
</evidence>
<feature type="compositionally biased region" description="Polar residues" evidence="1">
    <location>
        <begin position="819"/>
        <end position="840"/>
    </location>
</feature>
<feature type="compositionally biased region" description="Basic and acidic residues" evidence="1">
    <location>
        <begin position="859"/>
        <end position="872"/>
    </location>
</feature>
<feature type="region of interest" description="Disordered" evidence="1">
    <location>
        <begin position="547"/>
        <end position="578"/>
    </location>
</feature>
<evidence type="ECO:0000256" key="1">
    <source>
        <dbReference type="SAM" id="MobiDB-lite"/>
    </source>
</evidence>
<comment type="caution">
    <text evidence="2">The sequence shown here is derived from an EMBL/GenBank/DDBJ whole genome shotgun (WGS) entry which is preliminary data.</text>
</comment>
<feature type="region of interest" description="Disordered" evidence="1">
    <location>
        <begin position="859"/>
        <end position="881"/>
    </location>
</feature>
<proteinExistence type="predicted"/>
<feature type="region of interest" description="Disordered" evidence="1">
    <location>
        <begin position="339"/>
        <end position="363"/>
    </location>
</feature>
<feature type="compositionally biased region" description="Basic residues" evidence="1">
    <location>
        <begin position="470"/>
        <end position="480"/>
    </location>
</feature>
<feature type="compositionally biased region" description="Basic residues" evidence="1">
    <location>
        <begin position="44"/>
        <end position="56"/>
    </location>
</feature>
<feature type="compositionally biased region" description="Polar residues" evidence="1">
    <location>
        <begin position="160"/>
        <end position="169"/>
    </location>
</feature>
<feature type="compositionally biased region" description="Basic and acidic residues" evidence="1">
    <location>
        <begin position="277"/>
        <end position="290"/>
    </location>
</feature>
<dbReference type="AlphaFoldDB" id="A0AA88LEM4"/>
<accession>A0AA88LEM4</accession>
<feature type="region of interest" description="Disordered" evidence="1">
    <location>
        <begin position="1"/>
        <end position="90"/>
    </location>
</feature>
<feature type="compositionally biased region" description="Basic and acidic residues" evidence="1">
    <location>
        <begin position="742"/>
        <end position="752"/>
    </location>
</feature>
<name>A0AA88LEM4_CHASR</name>
<reference evidence="2" key="1">
    <citation type="submission" date="2023-07" db="EMBL/GenBank/DDBJ databases">
        <title>Chromosome-level Genome Assembly of Striped Snakehead (Channa striata).</title>
        <authorList>
            <person name="Liu H."/>
        </authorList>
    </citation>
    <scope>NUCLEOTIDE SEQUENCE</scope>
    <source>
        <strain evidence="2">Gz</strain>
        <tissue evidence="2">Muscle</tissue>
    </source>
</reference>
<organism evidence="2 3">
    <name type="scientific">Channa striata</name>
    <name type="common">Snakehead murrel</name>
    <name type="synonym">Ophicephalus striatus</name>
    <dbReference type="NCBI Taxonomy" id="64152"/>
    <lineage>
        <taxon>Eukaryota</taxon>
        <taxon>Metazoa</taxon>
        <taxon>Chordata</taxon>
        <taxon>Craniata</taxon>
        <taxon>Vertebrata</taxon>
        <taxon>Euteleostomi</taxon>
        <taxon>Actinopterygii</taxon>
        <taxon>Neopterygii</taxon>
        <taxon>Teleostei</taxon>
        <taxon>Neoteleostei</taxon>
        <taxon>Acanthomorphata</taxon>
        <taxon>Anabantaria</taxon>
        <taxon>Anabantiformes</taxon>
        <taxon>Channoidei</taxon>
        <taxon>Channidae</taxon>
        <taxon>Channa</taxon>
    </lineage>
</organism>
<feature type="compositionally biased region" description="Basic and acidic residues" evidence="1">
    <location>
        <begin position="170"/>
        <end position="184"/>
    </location>
</feature>
<gene>
    <name evidence="2" type="ORF">Q5P01_000829</name>
</gene>
<protein>
    <submittedName>
        <fullName evidence="2">Uncharacterized protein</fullName>
    </submittedName>
</protein>
<keyword evidence="3" id="KW-1185">Reference proteome</keyword>
<feature type="region of interest" description="Disordered" evidence="1">
    <location>
        <begin position="141"/>
        <end position="318"/>
    </location>
</feature>
<evidence type="ECO:0000313" key="3">
    <source>
        <dbReference type="Proteomes" id="UP001187415"/>
    </source>
</evidence>
<feature type="compositionally biased region" description="Basic and acidic residues" evidence="1">
    <location>
        <begin position="722"/>
        <end position="731"/>
    </location>
</feature>
<dbReference type="EMBL" id="JAUPFM010000093">
    <property type="protein sequence ID" value="KAK2813460.1"/>
    <property type="molecule type" value="Genomic_DNA"/>
</dbReference>
<sequence length="881" mass="95065">MLLSSQQVLFPGRNRHKPCTSVRETRVPPVSPDLQHEPGGGRGRWGRTTRRWHARRTRTETGAQPAMSDSTHAAKRASASGTGERTRAEVELEGEQQRAASSTQFILPKFAGAPQRATPPSASLAANPRAVEIAAALASLSTPCGPSSRRPVGLCDSAGPTPSNPSQHSAPRECSRRQSNDRTPKSTLSRLCRNPERQWIPRAEAPRHLPPNRHCRSLADADRPSQAHGAVGVTEDAAGRPPLSTRAREKWYTSISPCKDDTPTRQSGDLCLPEASFEPRDLPARGRDPSPDALEDAGRQLRGGPRPPHARARARAVRGGVTGPASQYLFFVSAAARESVPPPRGSAEPPGSTLGRRAPRPRPSRWCSIRRLFANSISLCVSFSFSSSPSLYAVRHSAYRATCRSRTRLDPADAPAASRAIDADPFPDAIHESHHVVASRSTLTATARAPRRDGLYGFAHSCRVAPPRTSRPRSCRRRGRASGSNPGTLTKLRASGTLSSPLLKNMPRAACTGRPLSASDPRPKAALEYRSRGSRVRRGGVYREREFRGRRGVRRAERSRGNPTSTETPLGHVGDDERRARDGVHSAGIGGGAFPDVPVEHLRLETGPDVGAFLAGRAHLNRAIRILVPDPHDARQHPSRQPGINFNLIRTARGNAPIRASDRADCTPAPTTATPLASHSAQGLFAALPRTRRPAGASSADLISHGGARRAGRFAAPGGSRSTRDLQEHHIAAPAQGSRGRPQLDRRGREHSAVVTQKRSVLRATDPQNSPPALRREAPSGSPETRAPSRYRPAGKTDGTPRGAQGLTGPRREAKRSMSRSQSQSGETRLQRQPTPTTYGGQRASRSLVLVELNVEDGRHRASESIEAHEKSFTVSEMSEC</sequence>
<feature type="region of interest" description="Disordered" evidence="1">
    <location>
        <begin position="690"/>
        <end position="847"/>
    </location>
</feature>